<accession>A0A5J4TT24</accession>
<name>A0A5J4TT24_9EUKA</name>
<protein>
    <submittedName>
        <fullName evidence="1">Uncharacterized protein</fullName>
    </submittedName>
</protein>
<dbReference type="EMBL" id="SNRW01026083">
    <property type="protein sequence ID" value="KAA6361053.1"/>
    <property type="molecule type" value="Genomic_DNA"/>
</dbReference>
<dbReference type="AlphaFoldDB" id="A0A5J4TT24"/>
<evidence type="ECO:0000313" key="2">
    <source>
        <dbReference type="Proteomes" id="UP000324800"/>
    </source>
</evidence>
<dbReference type="Proteomes" id="UP000324800">
    <property type="component" value="Unassembled WGS sequence"/>
</dbReference>
<reference evidence="1 2" key="1">
    <citation type="submission" date="2019-03" db="EMBL/GenBank/DDBJ databases">
        <title>Single cell metagenomics reveals metabolic interactions within the superorganism composed of flagellate Streblomastix strix and complex community of Bacteroidetes bacteria on its surface.</title>
        <authorList>
            <person name="Treitli S.C."/>
            <person name="Kolisko M."/>
            <person name="Husnik F."/>
            <person name="Keeling P."/>
            <person name="Hampl V."/>
        </authorList>
    </citation>
    <scope>NUCLEOTIDE SEQUENCE [LARGE SCALE GENOMIC DNA]</scope>
    <source>
        <strain evidence="1">ST1C</strain>
    </source>
</reference>
<organism evidence="1 2">
    <name type="scientific">Streblomastix strix</name>
    <dbReference type="NCBI Taxonomy" id="222440"/>
    <lineage>
        <taxon>Eukaryota</taxon>
        <taxon>Metamonada</taxon>
        <taxon>Preaxostyla</taxon>
        <taxon>Oxymonadida</taxon>
        <taxon>Streblomastigidae</taxon>
        <taxon>Streblomastix</taxon>
    </lineage>
</organism>
<sequence length="90" mass="10618">MDETNQFKFRKGTKVVKKKEIYSYIMRRDLIAKLQLLSQCQTLLQAHFLKCKSFGKEILYHSNLIQYLILNSENNIAEKDGKQQIYGMSI</sequence>
<gene>
    <name evidence="1" type="ORF">EZS28_043419</name>
</gene>
<comment type="caution">
    <text evidence="1">The sequence shown here is derived from an EMBL/GenBank/DDBJ whole genome shotgun (WGS) entry which is preliminary data.</text>
</comment>
<evidence type="ECO:0000313" key="1">
    <source>
        <dbReference type="EMBL" id="KAA6361053.1"/>
    </source>
</evidence>
<proteinExistence type="predicted"/>